<evidence type="ECO:0000313" key="1">
    <source>
        <dbReference type="EMBL" id="GFU39048.1"/>
    </source>
</evidence>
<accession>A0A8X6QYU7</accession>
<keyword evidence="2" id="KW-1185">Reference proteome</keyword>
<reference evidence="1" key="1">
    <citation type="submission" date="2020-08" db="EMBL/GenBank/DDBJ databases">
        <title>Multicomponent nature underlies the extraordinary mechanical properties of spider dragline silk.</title>
        <authorList>
            <person name="Kono N."/>
            <person name="Nakamura H."/>
            <person name="Mori M."/>
            <person name="Yoshida Y."/>
            <person name="Ohtoshi R."/>
            <person name="Malay A.D."/>
            <person name="Moran D.A.P."/>
            <person name="Tomita M."/>
            <person name="Numata K."/>
            <person name="Arakawa K."/>
        </authorList>
    </citation>
    <scope>NUCLEOTIDE SEQUENCE</scope>
</reference>
<sequence>MRMENTIIKSELQRHWFFLTDEKRSEKERLSYTFQVVGLFFIFRRSTRLVGFSKLFPAWIFSNSNDRHCHSLQLNFECLIVKTLSREIILLTHLKYEPFKALLITIATVRLLKTKQWESHVSR</sequence>
<dbReference type="Proteomes" id="UP000887013">
    <property type="component" value="Unassembled WGS sequence"/>
</dbReference>
<dbReference type="EMBL" id="BMAW01084506">
    <property type="protein sequence ID" value="GFU39048.1"/>
    <property type="molecule type" value="Genomic_DNA"/>
</dbReference>
<organism evidence="1 2">
    <name type="scientific">Nephila pilipes</name>
    <name type="common">Giant wood spider</name>
    <name type="synonym">Nephila maculata</name>
    <dbReference type="NCBI Taxonomy" id="299642"/>
    <lineage>
        <taxon>Eukaryota</taxon>
        <taxon>Metazoa</taxon>
        <taxon>Ecdysozoa</taxon>
        <taxon>Arthropoda</taxon>
        <taxon>Chelicerata</taxon>
        <taxon>Arachnida</taxon>
        <taxon>Araneae</taxon>
        <taxon>Araneomorphae</taxon>
        <taxon>Entelegynae</taxon>
        <taxon>Araneoidea</taxon>
        <taxon>Nephilidae</taxon>
        <taxon>Nephila</taxon>
    </lineage>
</organism>
<protein>
    <submittedName>
        <fullName evidence="1">Uncharacterized protein</fullName>
    </submittedName>
</protein>
<evidence type="ECO:0000313" key="2">
    <source>
        <dbReference type="Proteomes" id="UP000887013"/>
    </source>
</evidence>
<proteinExistence type="predicted"/>
<dbReference type="AlphaFoldDB" id="A0A8X6QYU7"/>
<gene>
    <name evidence="1" type="ORF">NPIL_21681</name>
</gene>
<name>A0A8X6QYU7_NEPPI</name>
<comment type="caution">
    <text evidence="1">The sequence shown here is derived from an EMBL/GenBank/DDBJ whole genome shotgun (WGS) entry which is preliminary data.</text>
</comment>